<proteinExistence type="predicted"/>
<evidence type="ECO:0000313" key="2">
    <source>
        <dbReference type="Proteomes" id="UP000289340"/>
    </source>
</evidence>
<dbReference type="SMR" id="A0A445FH89"/>
<evidence type="ECO:0000313" key="1">
    <source>
        <dbReference type="EMBL" id="RZB48174.1"/>
    </source>
</evidence>
<sequence length="100" mass="11763">MKLFRLEVRKGKSEAASMIYLWLESSRVLTLTRSCCDSLTPSYLGTHCRFFNNLKDTQGLKSKRRAVVEVQSSEFEAEINTLAESRFRRLLITKYARFWF</sequence>
<dbReference type="AlphaFoldDB" id="A0A445FH89"/>
<gene>
    <name evidence="1" type="ORF">D0Y65_051631</name>
</gene>
<reference evidence="1 2" key="1">
    <citation type="submission" date="2018-09" db="EMBL/GenBank/DDBJ databases">
        <title>A high-quality reference genome of wild soybean provides a powerful tool to mine soybean genomes.</title>
        <authorList>
            <person name="Xie M."/>
            <person name="Chung C.Y.L."/>
            <person name="Li M.-W."/>
            <person name="Wong F.-L."/>
            <person name="Chan T.-F."/>
            <person name="Lam H.-M."/>
        </authorList>
    </citation>
    <scope>NUCLEOTIDE SEQUENCE [LARGE SCALE GENOMIC DNA]</scope>
    <source>
        <strain evidence="2">cv. W05</strain>
        <tissue evidence="1">Hypocotyl of etiolated seedlings</tissue>
    </source>
</reference>
<protein>
    <submittedName>
        <fullName evidence="1">Uncharacterized protein</fullName>
    </submittedName>
</protein>
<dbReference type="Proteomes" id="UP000289340">
    <property type="component" value="Chromosome 19"/>
</dbReference>
<keyword evidence="2" id="KW-1185">Reference proteome</keyword>
<dbReference type="EMBL" id="QZWG01000019">
    <property type="protein sequence ID" value="RZB48174.1"/>
    <property type="molecule type" value="Genomic_DNA"/>
</dbReference>
<organism evidence="1 2">
    <name type="scientific">Glycine soja</name>
    <name type="common">Wild soybean</name>
    <dbReference type="NCBI Taxonomy" id="3848"/>
    <lineage>
        <taxon>Eukaryota</taxon>
        <taxon>Viridiplantae</taxon>
        <taxon>Streptophyta</taxon>
        <taxon>Embryophyta</taxon>
        <taxon>Tracheophyta</taxon>
        <taxon>Spermatophyta</taxon>
        <taxon>Magnoliopsida</taxon>
        <taxon>eudicotyledons</taxon>
        <taxon>Gunneridae</taxon>
        <taxon>Pentapetalae</taxon>
        <taxon>rosids</taxon>
        <taxon>fabids</taxon>
        <taxon>Fabales</taxon>
        <taxon>Fabaceae</taxon>
        <taxon>Papilionoideae</taxon>
        <taxon>50 kb inversion clade</taxon>
        <taxon>NPAAA clade</taxon>
        <taxon>indigoferoid/millettioid clade</taxon>
        <taxon>Phaseoleae</taxon>
        <taxon>Glycine</taxon>
        <taxon>Glycine subgen. Soja</taxon>
    </lineage>
</organism>
<name>A0A445FH89_GLYSO</name>
<comment type="caution">
    <text evidence="1">The sequence shown here is derived from an EMBL/GenBank/DDBJ whole genome shotgun (WGS) entry which is preliminary data.</text>
</comment>
<accession>A0A445FH89</accession>